<dbReference type="PROSITE" id="PS50102">
    <property type="entry name" value="RRM"/>
    <property type="match status" value="1"/>
</dbReference>
<dbReference type="GeneID" id="115826009"/>
<evidence type="ECO:0000256" key="1">
    <source>
        <dbReference type="ARBA" id="ARBA00004123"/>
    </source>
</evidence>
<dbReference type="Proteomes" id="UP000504632">
    <property type="component" value="Chromosome 13"/>
</dbReference>
<keyword evidence="6" id="KW-0687">Ribonucleoprotein</keyword>
<evidence type="ECO:0000313" key="5">
    <source>
        <dbReference type="Proteomes" id="UP000504632"/>
    </source>
</evidence>
<dbReference type="PANTHER" id="PTHR48033">
    <property type="entry name" value="RNA-BINDING (RRM/RBD/RNP MOTIFS) FAMILY PROTEIN"/>
    <property type="match status" value="1"/>
</dbReference>
<dbReference type="InterPro" id="IPR012677">
    <property type="entry name" value="Nucleotide-bd_a/b_plait_sf"/>
</dbReference>
<dbReference type="RefSeq" id="XP_030645555.1">
    <property type="nucleotide sequence ID" value="XM_030789695.1"/>
</dbReference>
<dbReference type="SMART" id="SM00360">
    <property type="entry name" value="RRM"/>
    <property type="match status" value="1"/>
</dbReference>
<evidence type="ECO:0000256" key="3">
    <source>
        <dbReference type="PROSITE-ProRule" id="PRU00176"/>
    </source>
</evidence>
<dbReference type="GO" id="GO:0010468">
    <property type="term" value="P:regulation of gene expression"/>
    <property type="evidence" value="ECO:0007669"/>
    <property type="project" value="TreeGrafter"/>
</dbReference>
<sequence>MESKKRLFDHGIVVKGLHPYLTKSDLQSYFQQWGEILECEIKRILASEHPVGLGYVRYSSQEEAEAAEEAGPHVVAGLHTEVRRVMTPKVDEYQNVSTRFQNPKTGQSLAYRLAYSAWLAEA</sequence>
<dbReference type="AlphaFoldDB" id="A0A6J2WJ34"/>
<feature type="domain" description="RRM" evidence="4">
    <location>
        <begin position="10"/>
        <end position="92"/>
    </location>
</feature>
<reference evidence="6" key="1">
    <citation type="submission" date="2025-08" db="UniProtKB">
        <authorList>
            <consortium name="RefSeq"/>
        </authorList>
    </citation>
    <scope>IDENTIFICATION</scope>
</reference>
<dbReference type="OrthoDB" id="10020430at2759"/>
<keyword evidence="3" id="KW-0694">RNA-binding</keyword>
<dbReference type="GO" id="GO:0000785">
    <property type="term" value="C:chromatin"/>
    <property type="evidence" value="ECO:0007669"/>
    <property type="project" value="TreeGrafter"/>
</dbReference>
<comment type="subcellular location">
    <subcellularLocation>
        <location evidence="1">Nucleus</location>
    </subcellularLocation>
</comment>
<dbReference type="PANTHER" id="PTHR48033:SF10">
    <property type="entry name" value="RNA-BINDING PROTEIN SQUID"/>
    <property type="match status" value="1"/>
</dbReference>
<proteinExistence type="predicted"/>
<evidence type="ECO:0000256" key="2">
    <source>
        <dbReference type="ARBA" id="ARBA00023242"/>
    </source>
</evidence>
<dbReference type="GO" id="GO:0003723">
    <property type="term" value="F:RNA binding"/>
    <property type="evidence" value="ECO:0007669"/>
    <property type="project" value="UniProtKB-UniRule"/>
</dbReference>
<evidence type="ECO:0000313" key="6">
    <source>
        <dbReference type="RefSeq" id="XP_030645555.1"/>
    </source>
</evidence>
<name>A0A6J2WJ34_CHACN</name>
<dbReference type="SUPFAM" id="SSF54928">
    <property type="entry name" value="RNA-binding domain, RBD"/>
    <property type="match status" value="1"/>
</dbReference>
<dbReference type="Pfam" id="PF00076">
    <property type="entry name" value="RRM_1"/>
    <property type="match status" value="1"/>
</dbReference>
<evidence type="ECO:0000259" key="4">
    <source>
        <dbReference type="PROSITE" id="PS50102"/>
    </source>
</evidence>
<dbReference type="Gene3D" id="3.30.70.330">
    <property type="match status" value="1"/>
</dbReference>
<dbReference type="InterPro" id="IPR000504">
    <property type="entry name" value="RRM_dom"/>
</dbReference>
<dbReference type="InterPro" id="IPR035979">
    <property type="entry name" value="RBD_domain_sf"/>
</dbReference>
<gene>
    <name evidence="6" type="primary">LOC115826009</name>
</gene>
<protein>
    <submittedName>
        <fullName evidence="6">Heterogeneous nuclear ribonucleoprotein A2 homolog 2</fullName>
    </submittedName>
</protein>
<keyword evidence="2" id="KW-0539">Nucleus</keyword>
<dbReference type="InParanoid" id="A0A6J2WJ34"/>
<keyword evidence="5" id="KW-1185">Reference proteome</keyword>
<accession>A0A6J2WJ34</accession>
<organism evidence="5 6">
    <name type="scientific">Chanos chanos</name>
    <name type="common">Milkfish</name>
    <name type="synonym">Mugil chanos</name>
    <dbReference type="NCBI Taxonomy" id="29144"/>
    <lineage>
        <taxon>Eukaryota</taxon>
        <taxon>Metazoa</taxon>
        <taxon>Chordata</taxon>
        <taxon>Craniata</taxon>
        <taxon>Vertebrata</taxon>
        <taxon>Euteleostomi</taxon>
        <taxon>Actinopterygii</taxon>
        <taxon>Neopterygii</taxon>
        <taxon>Teleostei</taxon>
        <taxon>Ostariophysi</taxon>
        <taxon>Gonorynchiformes</taxon>
        <taxon>Chanidae</taxon>
        <taxon>Chanos</taxon>
    </lineage>
</organism>
<dbReference type="GO" id="GO:0005654">
    <property type="term" value="C:nucleoplasm"/>
    <property type="evidence" value="ECO:0007669"/>
    <property type="project" value="TreeGrafter"/>
</dbReference>